<keyword evidence="2" id="KW-1185">Reference proteome</keyword>
<accession>A0AAV4R5N3</accession>
<proteinExistence type="predicted"/>
<dbReference type="EMBL" id="BPLQ01005523">
    <property type="protein sequence ID" value="GIY15393.1"/>
    <property type="molecule type" value="Genomic_DNA"/>
</dbReference>
<dbReference type="AlphaFoldDB" id="A0AAV4R5N3"/>
<organism evidence="1 2">
    <name type="scientific">Caerostris darwini</name>
    <dbReference type="NCBI Taxonomy" id="1538125"/>
    <lineage>
        <taxon>Eukaryota</taxon>
        <taxon>Metazoa</taxon>
        <taxon>Ecdysozoa</taxon>
        <taxon>Arthropoda</taxon>
        <taxon>Chelicerata</taxon>
        <taxon>Arachnida</taxon>
        <taxon>Araneae</taxon>
        <taxon>Araneomorphae</taxon>
        <taxon>Entelegynae</taxon>
        <taxon>Araneoidea</taxon>
        <taxon>Araneidae</taxon>
        <taxon>Caerostris</taxon>
    </lineage>
</organism>
<comment type="caution">
    <text evidence="1">The sequence shown here is derived from an EMBL/GenBank/DDBJ whole genome shotgun (WGS) entry which is preliminary data.</text>
</comment>
<protein>
    <submittedName>
        <fullName evidence="1">Uncharacterized protein</fullName>
    </submittedName>
</protein>
<name>A0AAV4R5N3_9ARAC</name>
<dbReference type="Proteomes" id="UP001054837">
    <property type="component" value="Unassembled WGS sequence"/>
</dbReference>
<gene>
    <name evidence="1" type="ORF">CDAR_8561</name>
</gene>
<reference evidence="1 2" key="1">
    <citation type="submission" date="2021-06" db="EMBL/GenBank/DDBJ databases">
        <title>Caerostris darwini draft genome.</title>
        <authorList>
            <person name="Kono N."/>
            <person name="Arakawa K."/>
        </authorList>
    </citation>
    <scope>NUCLEOTIDE SEQUENCE [LARGE SCALE GENOMIC DNA]</scope>
</reference>
<evidence type="ECO:0000313" key="1">
    <source>
        <dbReference type="EMBL" id="GIY15393.1"/>
    </source>
</evidence>
<evidence type="ECO:0000313" key="2">
    <source>
        <dbReference type="Proteomes" id="UP001054837"/>
    </source>
</evidence>
<sequence length="109" mass="12585">MLDLHAVPLGCQLSRSRENWQLRFDCLTLDNRKSARLRGIIKLPKDFSTLWEKQCEDHMQTRKSLSFSHGELRHVNVAHFSMHVGWGSPRNRFVPFGQRSVSEGVVPVS</sequence>